<dbReference type="Proteomes" id="UP000265540">
    <property type="component" value="Unassembled WGS sequence"/>
</dbReference>
<evidence type="ECO:0000313" key="2">
    <source>
        <dbReference type="Proteomes" id="UP000265540"/>
    </source>
</evidence>
<comment type="caution">
    <text evidence="1">The sequence shown here is derived from an EMBL/GenBank/DDBJ whole genome shotgun (WGS) entry which is preliminary data.</text>
</comment>
<organism evidence="1 2">
    <name type="scientific">candidate division WWE3 bacterium</name>
    <dbReference type="NCBI Taxonomy" id="2053526"/>
    <lineage>
        <taxon>Bacteria</taxon>
        <taxon>Katanobacteria</taxon>
    </lineage>
</organism>
<sequence>MDHVAILRRAKISKNDNLLGDILIGSKTIESRWYVNKIIPWNKIQKGESVYFKESGCPVTVSATVEGVLQFDSLTPDLIEKLIEKYGKRIAPNSNLAGFKMWGRKQVKKRYCILVFLKNVKKIESFNINKKGFGNSAAWLTVNDINEIRINK</sequence>
<reference evidence="1 2" key="1">
    <citation type="journal article" date="2017" name="ISME J.">
        <title>Energy and carbon metabolisms in a deep terrestrial subsurface fluid microbial community.</title>
        <authorList>
            <person name="Momper L."/>
            <person name="Jungbluth S.P."/>
            <person name="Lee M.D."/>
            <person name="Amend J.P."/>
        </authorList>
    </citation>
    <scope>NUCLEOTIDE SEQUENCE [LARGE SCALE GENOMIC DNA]</scope>
    <source>
        <strain evidence="1">SURF_46</strain>
    </source>
</reference>
<evidence type="ECO:0000313" key="1">
    <source>
        <dbReference type="EMBL" id="RJR27200.1"/>
    </source>
</evidence>
<accession>A0A3A4ZKI3</accession>
<dbReference type="EMBL" id="QZJF01000015">
    <property type="protein sequence ID" value="RJR27200.1"/>
    <property type="molecule type" value="Genomic_DNA"/>
</dbReference>
<gene>
    <name evidence="1" type="ORF">C4561_02815</name>
</gene>
<proteinExistence type="predicted"/>
<protein>
    <recommendedName>
        <fullName evidence="3">ASCH domain-containing protein</fullName>
    </recommendedName>
</protein>
<dbReference type="AlphaFoldDB" id="A0A3A4ZKI3"/>
<name>A0A3A4ZKI3_UNCKA</name>
<evidence type="ECO:0008006" key="3">
    <source>
        <dbReference type="Google" id="ProtNLM"/>
    </source>
</evidence>
<dbReference type="Gene3D" id="2.30.130.30">
    <property type="entry name" value="Hypothetical protein"/>
    <property type="match status" value="1"/>
</dbReference>